<proteinExistence type="predicted"/>
<dbReference type="AlphaFoldDB" id="A0A1R4ACJ0"/>
<evidence type="ECO:0000313" key="2">
    <source>
        <dbReference type="EMBL" id="SJL05866.1"/>
    </source>
</evidence>
<feature type="region of interest" description="Disordered" evidence="1">
    <location>
        <begin position="1"/>
        <end position="26"/>
    </location>
</feature>
<dbReference type="KEGG" id="nph:NP_6118A"/>
<accession>A0A1R4ACJ0</accession>
<protein>
    <submittedName>
        <fullName evidence="2">Uncharacterized protein</fullName>
    </submittedName>
</protein>
<evidence type="ECO:0000313" key="3">
    <source>
        <dbReference type="Proteomes" id="UP000002698"/>
    </source>
</evidence>
<organism evidence="2 3">
    <name type="scientific">Natronomonas pharaonis (strain ATCC 35678 / DSM 2160 / CIP 103997 / JCM 8858 / NBRC 14720 / NCIMB 2260 / Gabara)</name>
    <name type="common">Halobacterium pharaonis</name>
    <dbReference type="NCBI Taxonomy" id="348780"/>
    <lineage>
        <taxon>Archaea</taxon>
        <taxon>Methanobacteriati</taxon>
        <taxon>Methanobacteriota</taxon>
        <taxon>Stenosarchaea group</taxon>
        <taxon>Halobacteria</taxon>
        <taxon>Halobacteriales</taxon>
        <taxon>Natronomonadaceae</taxon>
        <taxon>Natronomonas</taxon>
    </lineage>
</organism>
<dbReference type="EMBL" id="CR936258">
    <property type="protein sequence ID" value="SJL05866.1"/>
    <property type="molecule type" value="Genomic_DNA"/>
</dbReference>
<geneLocation type="plasmid" evidence="2 3">
    <name>PL131</name>
</geneLocation>
<dbReference type="Proteomes" id="UP000002698">
    <property type="component" value="Plasmid PL131"/>
</dbReference>
<keyword evidence="3" id="KW-1185">Reference proteome</keyword>
<gene>
    <name evidence="2" type="ordered locus">NP_6118A</name>
</gene>
<reference evidence="2 3" key="1">
    <citation type="journal article" date="2005" name="Genome Res.">
        <title>Living with two extremes: conclusions from the genome sequence of Natronomonas pharaonis.</title>
        <authorList>
            <person name="Falb M."/>
            <person name="Pfeiffer F."/>
            <person name="Palm P."/>
            <person name="Rodewald K."/>
            <person name="Hickmann V."/>
            <person name="Tittor J."/>
            <person name="Oesterhelt D."/>
        </authorList>
    </citation>
    <scope>NUCLEOTIDE SEQUENCE [LARGE SCALE GENOMIC DNA]</scope>
    <source>
        <strain evidence="3">ATCC 35678 / DSM 2160 / CIP 103997 / JCM 8858 / NBRC 14720 / NCIMB 2260 / Gabara</strain>
    </source>
</reference>
<sequence length="42" mass="4809">MIDENPIESAAADVDGASPPPAPEEYSEPYRFEYRMYVFEPK</sequence>
<dbReference type="EnsemblBacteria" id="SJL05866">
    <property type="protein sequence ID" value="SJL05866"/>
    <property type="gene ID" value="NP_6118A"/>
</dbReference>
<keyword evidence="2" id="KW-0614">Plasmid</keyword>
<name>A0A1R4ACJ0_NATPD</name>
<evidence type="ECO:0000256" key="1">
    <source>
        <dbReference type="SAM" id="MobiDB-lite"/>
    </source>
</evidence>